<feature type="region of interest" description="Disordered" evidence="1">
    <location>
        <begin position="202"/>
        <end position="311"/>
    </location>
</feature>
<evidence type="ECO:0000313" key="4">
    <source>
        <dbReference type="Proteomes" id="UP000078340"/>
    </source>
</evidence>
<gene>
    <name evidence="3" type="ORF">VFPFJ_05212</name>
</gene>
<evidence type="ECO:0000259" key="2">
    <source>
        <dbReference type="Pfam" id="PF00646"/>
    </source>
</evidence>
<accession>A0A179HNY0</accession>
<dbReference type="EMBL" id="LSBI01000004">
    <property type="protein sequence ID" value="OAQ91053.1"/>
    <property type="molecule type" value="Genomic_DNA"/>
</dbReference>
<reference evidence="3 4" key="1">
    <citation type="submission" date="2016-02" db="EMBL/GenBank/DDBJ databases">
        <title>Biosynthesis of antibiotic leucinostatins and their inhibition on Phytophthora in bio-control Purpureocillium lilacinum.</title>
        <authorList>
            <person name="Wang G."/>
            <person name="Liu Z."/>
            <person name="Lin R."/>
            <person name="Li E."/>
            <person name="Mao Z."/>
            <person name="Ling J."/>
            <person name="Yin W."/>
            <person name="Xie B."/>
        </authorList>
    </citation>
    <scope>NUCLEOTIDE SEQUENCE [LARGE SCALE GENOMIC DNA]</scope>
    <source>
        <strain evidence="3">PLFJ-1</strain>
    </source>
</reference>
<feature type="domain" description="F-box" evidence="2">
    <location>
        <begin position="117"/>
        <end position="151"/>
    </location>
</feature>
<dbReference type="InterPro" id="IPR036047">
    <property type="entry name" value="F-box-like_dom_sf"/>
</dbReference>
<protein>
    <submittedName>
        <fullName evidence="3">F-box-like domain-containing protein</fullName>
    </submittedName>
</protein>
<name>A0A179HNY0_PURLI</name>
<dbReference type="InterPro" id="IPR001810">
    <property type="entry name" value="F-box_dom"/>
</dbReference>
<proteinExistence type="predicted"/>
<feature type="compositionally biased region" description="Low complexity" evidence="1">
    <location>
        <begin position="219"/>
        <end position="237"/>
    </location>
</feature>
<dbReference type="STRING" id="33203.A0A179HNY0"/>
<feature type="region of interest" description="Disordered" evidence="1">
    <location>
        <begin position="31"/>
        <end position="58"/>
    </location>
</feature>
<dbReference type="AlphaFoldDB" id="A0A179HNY0"/>
<organism evidence="3 4">
    <name type="scientific">Purpureocillium lilacinum</name>
    <name type="common">Paecilomyces lilacinus</name>
    <dbReference type="NCBI Taxonomy" id="33203"/>
    <lineage>
        <taxon>Eukaryota</taxon>
        <taxon>Fungi</taxon>
        <taxon>Dikarya</taxon>
        <taxon>Ascomycota</taxon>
        <taxon>Pezizomycotina</taxon>
        <taxon>Sordariomycetes</taxon>
        <taxon>Hypocreomycetidae</taxon>
        <taxon>Hypocreales</taxon>
        <taxon>Ophiocordycipitaceae</taxon>
        <taxon>Purpureocillium</taxon>
    </lineage>
</organism>
<dbReference type="Pfam" id="PF00646">
    <property type="entry name" value="F-box"/>
    <property type="match status" value="1"/>
</dbReference>
<dbReference type="CDD" id="cd09917">
    <property type="entry name" value="F-box_SF"/>
    <property type="match status" value="1"/>
</dbReference>
<evidence type="ECO:0000256" key="1">
    <source>
        <dbReference type="SAM" id="MobiDB-lite"/>
    </source>
</evidence>
<sequence>MMGIMDAMETGGATPRAPWDIREHHVVASAPPGSYARNKVSHSTRWGEGSNGSDKRHRWSAQKPRPFWQQHFFQEILTFLRILNEAMSAAFQLLRSALRHAFYPRDKLPDERLRCFIMDLPPELILQIGEHLPPHSRLLLSHTCSALHQALGRKGGARLSREDHIEYLIGVAYDLPTKWVCVEFAVGVKALVDLYRMWHPERRPDTPNAGQRPGPGDAGQPPGRTTGGPPRSDTTTSDNPGSNGSRTDEEARPPGADAATSADSGTADAATQTLDAAAQPPGTDTTTSADSGTADAATQTQDDEATWTRERARVDDLEERIAWMSTILALAAD</sequence>
<dbReference type="Proteomes" id="UP000078340">
    <property type="component" value="Unassembled WGS sequence"/>
</dbReference>
<comment type="caution">
    <text evidence="3">The sequence shown here is derived from an EMBL/GenBank/DDBJ whole genome shotgun (WGS) entry which is preliminary data.</text>
</comment>
<evidence type="ECO:0000313" key="3">
    <source>
        <dbReference type="EMBL" id="OAQ91053.1"/>
    </source>
</evidence>
<dbReference type="SUPFAM" id="SSF81383">
    <property type="entry name" value="F-box domain"/>
    <property type="match status" value="1"/>
</dbReference>
<feature type="compositionally biased region" description="Low complexity" evidence="1">
    <location>
        <begin position="255"/>
        <end position="300"/>
    </location>
</feature>